<evidence type="ECO:0000313" key="10">
    <source>
        <dbReference type="Proteomes" id="UP000551443"/>
    </source>
</evidence>
<dbReference type="GO" id="GO:0008009">
    <property type="term" value="F:chemokine activity"/>
    <property type="evidence" value="ECO:0007669"/>
    <property type="project" value="InterPro"/>
</dbReference>
<keyword evidence="4" id="KW-0732">Signal</keyword>
<feature type="domain" description="Chemokine interleukin-8-like" evidence="8">
    <location>
        <begin position="19"/>
        <end position="77"/>
    </location>
</feature>
<keyword evidence="2 6" id="KW-0145">Chemotaxis</keyword>
<dbReference type="InterPro" id="IPR000827">
    <property type="entry name" value="Chemokine_CC_CS"/>
</dbReference>
<proteinExistence type="inferred from homology"/>
<dbReference type="PANTHER" id="PTHR12015:SF103">
    <property type="entry name" value="C-C MOTIF CHEMOKINE 4-RELATED"/>
    <property type="match status" value="1"/>
</dbReference>
<evidence type="ECO:0000256" key="7">
    <source>
        <dbReference type="SAM" id="Phobius"/>
    </source>
</evidence>
<dbReference type="GO" id="GO:0005615">
    <property type="term" value="C:extracellular space"/>
    <property type="evidence" value="ECO:0007669"/>
    <property type="project" value="UniProtKB-KW"/>
</dbReference>
<dbReference type="SUPFAM" id="SSF54117">
    <property type="entry name" value="Interleukin 8-like chemokines"/>
    <property type="match status" value="1"/>
</dbReference>
<feature type="transmembrane region" description="Helical" evidence="7">
    <location>
        <begin position="6"/>
        <end position="27"/>
    </location>
</feature>
<sequence>LCSSGGSHWACLSVLAGIPISCCFQYVSHRIPRRIITFAYRTSTSCLQPAVVLVTTKGKRVCANPEADWVQKYLQDLEILEY</sequence>
<comment type="caution">
    <text evidence="9">The sequence shown here is derived from an EMBL/GenBank/DDBJ whole genome shotgun (WGS) entry which is preliminary data.</text>
</comment>
<dbReference type="AlphaFoldDB" id="A0A7L3NWT8"/>
<dbReference type="GO" id="GO:0061844">
    <property type="term" value="P:antimicrobial humoral immune response mediated by antimicrobial peptide"/>
    <property type="evidence" value="ECO:0007669"/>
    <property type="project" value="TreeGrafter"/>
</dbReference>
<keyword evidence="3 6" id="KW-0202">Cytokine</keyword>
<dbReference type="EMBL" id="VZUH01000631">
    <property type="protein sequence ID" value="NXU83439.1"/>
    <property type="molecule type" value="Genomic_DNA"/>
</dbReference>
<evidence type="ECO:0000259" key="8">
    <source>
        <dbReference type="SMART" id="SM00199"/>
    </source>
</evidence>
<dbReference type="Proteomes" id="UP000551443">
    <property type="component" value="Unassembled WGS sequence"/>
</dbReference>
<dbReference type="GO" id="GO:0048020">
    <property type="term" value="F:CCR chemokine receptor binding"/>
    <property type="evidence" value="ECO:0007669"/>
    <property type="project" value="TreeGrafter"/>
</dbReference>
<dbReference type="GO" id="GO:0030335">
    <property type="term" value="P:positive regulation of cell migration"/>
    <property type="evidence" value="ECO:0007669"/>
    <property type="project" value="TreeGrafter"/>
</dbReference>
<keyword evidence="7" id="KW-0472">Membrane</keyword>
<dbReference type="SMART" id="SM00199">
    <property type="entry name" value="SCY"/>
    <property type="match status" value="1"/>
</dbReference>
<dbReference type="GO" id="GO:0070098">
    <property type="term" value="P:chemokine-mediated signaling pathway"/>
    <property type="evidence" value="ECO:0007669"/>
    <property type="project" value="TreeGrafter"/>
</dbReference>
<evidence type="ECO:0000256" key="6">
    <source>
        <dbReference type="RuleBase" id="RU361150"/>
    </source>
</evidence>
<accession>A0A7L3NWT8</accession>
<evidence type="ECO:0000256" key="1">
    <source>
        <dbReference type="ARBA" id="ARBA00010868"/>
    </source>
</evidence>
<protein>
    <recommendedName>
        <fullName evidence="6">C-C motif chemokine</fullName>
    </recommendedName>
</protein>
<name>A0A7L3NWT8_9DEND</name>
<comment type="similarity">
    <text evidence="1 6">Belongs to the intercrine beta (chemokine CC) family.</text>
</comment>
<dbReference type="InterPro" id="IPR039809">
    <property type="entry name" value="Chemokine_b/g/d"/>
</dbReference>
<evidence type="ECO:0000256" key="3">
    <source>
        <dbReference type="ARBA" id="ARBA00022514"/>
    </source>
</evidence>
<dbReference type="PANTHER" id="PTHR12015">
    <property type="entry name" value="SMALL INDUCIBLE CYTOKINE A"/>
    <property type="match status" value="1"/>
</dbReference>
<evidence type="ECO:0000256" key="4">
    <source>
        <dbReference type="ARBA" id="ARBA00022729"/>
    </source>
</evidence>
<organism evidence="9 10">
    <name type="scientific">Xiphorhynchus elegans</name>
    <name type="common">elegant woodcreeper</name>
    <dbReference type="NCBI Taxonomy" id="269412"/>
    <lineage>
        <taxon>Eukaryota</taxon>
        <taxon>Metazoa</taxon>
        <taxon>Chordata</taxon>
        <taxon>Craniata</taxon>
        <taxon>Vertebrata</taxon>
        <taxon>Euteleostomi</taxon>
        <taxon>Archelosauria</taxon>
        <taxon>Archosauria</taxon>
        <taxon>Dinosauria</taxon>
        <taxon>Saurischia</taxon>
        <taxon>Theropoda</taxon>
        <taxon>Coelurosauria</taxon>
        <taxon>Aves</taxon>
        <taxon>Neognathae</taxon>
        <taxon>Neoaves</taxon>
        <taxon>Telluraves</taxon>
        <taxon>Australaves</taxon>
        <taxon>Passeriformes</taxon>
        <taxon>Dendrocolaptidae</taxon>
        <taxon>Xiphorhynchus</taxon>
    </lineage>
</organism>
<keyword evidence="10" id="KW-1185">Reference proteome</keyword>
<dbReference type="GO" id="GO:0048245">
    <property type="term" value="P:eosinophil chemotaxis"/>
    <property type="evidence" value="ECO:0007669"/>
    <property type="project" value="TreeGrafter"/>
</dbReference>
<dbReference type="Gene3D" id="2.40.50.40">
    <property type="match status" value="1"/>
</dbReference>
<evidence type="ECO:0000256" key="5">
    <source>
        <dbReference type="ARBA" id="ARBA00023157"/>
    </source>
</evidence>
<reference evidence="9 10" key="1">
    <citation type="submission" date="2019-09" db="EMBL/GenBank/DDBJ databases">
        <title>Bird 10,000 Genomes (B10K) Project - Family phase.</title>
        <authorList>
            <person name="Zhang G."/>
        </authorList>
    </citation>
    <scope>NUCLEOTIDE SEQUENCE [LARGE SCALE GENOMIC DNA]</scope>
    <source>
        <strain evidence="9">OUT-0059</strain>
        <tissue evidence="9">Muscle</tissue>
    </source>
</reference>
<keyword evidence="5" id="KW-1015">Disulfide bond</keyword>
<dbReference type="PROSITE" id="PS00472">
    <property type="entry name" value="SMALL_CYTOKINES_CC"/>
    <property type="match status" value="1"/>
</dbReference>
<feature type="non-terminal residue" evidence="9">
    <location>
        <position position="82"/>
    </location>
</feature>
<dbReference type="FunFam" id="2.40.50.40:FF:000002">
    <property type="entry name" value="C-C motif chemokine"/>
    <property type="match status" value="1"/>
</dbReference>
<dbReference type="InterPro" id="IPR001811">
    <property type="entry name" value="Chemokine_IL8-like_dom"/>
</dbReference>
<keyword evidence="6" id="KW-0964">Secreted</keyword>
<evidence type="ECO:0000256" key="2">
    <source>
        <dbReference type="ARBA" id="ARBA00022500"/>
    </source>
</evidence>
<dbReference type="CDD" id="cd00272">
    <property type="entry name" value="Chemokine_CC"/>
    <property type="match status" value="1"/>
</dbReference>
<gene>
    <name evidence="9" type="primary">Ccl4_0</name>
    <name evidence="9" type="ORF">XIPELE_R04928</name>
</gene>
<dbReference type="GO" id="GO:0006954">
    <property type="term" value="P:inflammatory response"/>
    <property type="evidence" value="ECO:0007669"/>
    <property type="project" value="TreeGrafter"/>
</dbReference>
<dbReference type="Pfam" id="PF00048">
    <property type="entry name" value="IL8"/>
    <property type="match status" value="1"/>
</dbReference>
<dbReference type="InterPro" id="IPR036048">
    <property type="entry name" value="Interleukin_8-like_sf"/>
</dbReference>
<evidence type="ECO:0000313" key="9">
    <source>
        <dbReference type="EMBL" id="NXU83439.1"/>
    </source>
</evidence>
<keyword evidence="7" id="KW-0812">Transmembrane</keyword>
<comment type="subcellular location">
    <subcellularLocation>
        <location evidence="6">Secreted</location>
    </subcellularLocation>
</comment>
<feature type="non-terminal residue" evidence="9">
    <location>
        <position position="1"/>
    </location>
</feature>
<keyword evidence="7" id="KW-1133">Transmembrane helix</keyword>